<dbReference type="InterPro" id="IPR016039">
    <property type="entry name" value="Thiolase-like"/>
</dbReference>
<dbReference type="PANTHER" id="PTHR42870:SF1">
    <property type="entry name" value="NON-SPECIFIC LIPID-TRANSFER PROTEIN-LIKE 2"/>
    <property type="match status" value="1"/>
</dbReference>
<dbReference type="Gene3D" id="3.40.47.10">
    <property type="match status" value="1"/>
</dbReference>
<dbReference type="CDD" id="cd00829">
    <property type="entry name" value="SCP-x_thiolase"/>
    <property type="match status" value="1"/>
</dbReference>
<protein>
    <submittedName>
        <fullName evidence="3">Thiolase family protein</fullName>
    </submittedName>
</protein>
<keyword evidence="4" id="KW-1185">Reference proteome</keyword>
<sequence length="391" mass="40864">MRGVMINDVWIAGGAMTPFNRRKDGSSFRDWARVVVSGALQDAGLEARDIDGLVVASESDFFTLQLNPSALLADECGLAGVAAKRVEGGGASGHVAVQAGVADVASGLARRVMVIGLEPSASHLAGLDVGALYALSFDAWTDGMTGIDSTSLYALSALAFMERTGARHEDFARVAVRNRAHARHNPNAHLPLDISLGDVIASPVVAPPYHRLDCSPLSDGAAAIILSCKADLPQLSRRRTRFRATAGATDTVRLGERTDPGFFAGKRHAADRAYKMADVTPSDIDLAEVYDSYSGAQLQAIEALKLAPNVLQADREGVFDAAGTLPVNLSGGLLGQGAPVGATGVAQIMTAAFQLEGRYVGQRPARTPKLALVDTHGGIATLNCVSILESP</sequence>
<evidence type="ECO:0000313" key="4">
    <source>
        <dbReference type="Proteomes" id="UP000283063"/>
    </source>
</evidence>
<dbReference type="InterPro" id="IPR020616">
    <property type="entry name" value="Thiolase_N"/>
</dbReference>
<dbReference type="Pfam" id="PF00108">
    <property type="entry name" value="Thiolase_N"/>
    <property type="match status" value="1"/>
</dbReference>
<proteinExistence type="predicted"/>
<accession>A0A3T0N9T8</accession>
<dbReference type="EMBL" id="CP033221">
    <property type="protein sequence ID" value="AZV80810.1"/>
    <property type="molecule type" value="Genomic_DNA"/>
</dbReference>
<evidence type="ECO:0000259" key="2">
    <source>
        <dbReference type="Pfam" id="PF22691"/>
    </source>
</evidence>
<feature type="domain" description="Thiolase C-terminal" evidence="2">
    <location>
        <begin position="248"/>
        <end position="389"/>
    </location>
</feature>
<evidence type="ECO:0000259" key="1">
    <source>
        <dbReference type="Pfam" id="PF00108"/>
    </source>
</evidence>
<dbReference type="AlphaFoldDB" id="A0A3T0N9T8"/>
<dbReference type="InterPro" id="IPR055140">
    <property type="entry name" value="Thiolase_C_2"/>
</dbReference>
<gene>
    <name evidence="3" type="ORF">EBB79_22930</name>
</gene>
<feature type="domain" description="Thiolase N-terminal" evidence="1">
    <location>
        <begin position="9"/>
        <end position="189"/>
    </location>
</feature>
<evidence type="ECO:0000313" key="3">
    <source>
        <dbReference type="EMBL" id="AZV80810.1"/>
    </source>
</evidence>
<dbReference type="OrthoDB" id="9790314at2"/>
<dbReference type="KEGG" id="sedi:EBB79_22930"/>
<dbReference type="GO" id="GO:0003988">
    <property type="term" value="F:acetyl-CoA C-acyltransferase activity"/>
    <property type="evidence" value="ECO:0007669"/>
    <property type="project" value="UniProtKB-ARBA"/>
</dbReference>
<keyword evidence="3" id="KW-0614">Plasmid</keyword>
<dbReference type="PIRSF" id="PIRSF000429">
    <property type="entry name" value="Ac-CoA_Ac_transf"/>
    <property type="match status" value="1"/>
</dbReference>
<dbReference type="InterPro" id="IPR002155">
    <property type="entry name" value="Thiolase"/>
</dbReference>
<name>A0A3T0N9T8_9RHOB</name>
<dbReference type="Pfam" id="PF22691">
    <property type="entry name" value="Thiolase_C_1"/>
    <property type="match status" value="1"/>
</dbReference>
<reference evidence="3 4" key="1">
    <citation type="submission" date="2018-10" db="EMBL/GenBank/DDBJ databases">
        <title>Parasedimentitalea marina sp. nov., a psychrophilic bacterium isolated from deep seawater of the New Britain Trench.</title>
        <authorList>
            <person name="Cao J."/>
        </authorList>
    </citation>
    <scope>NUCLEOTIDE SEQUENCE [LARGE SCALE GENOMIC DNA]</scope>
    <source>
        <strain evidence="3 4">W43</strain>
        <plasmid evidence="3 4">pW43B</plasmid>
    </source>
</reference>
<dbReference type="SUPFAM" id="SSF53901">
    <property type="entry name" value="Thiolase-like"/>
    <property type="match status" value="2"/>
</dbReference>
<organism evidence="3 4">
    <name type="scientific">Parasedimentitalea marina</name>
    <dbReference type="NCBI Taxonomy" id="2483033"/>
    <lineage>
        <taxon>Bacteria</taxon>
        <taxon>Pseudomonadati</taxon>
        <taxon>Pseudomonadota</taxon>
        <taxon>Alphaproteobacteria</taxon>
        <taxon>Rhodobacterales</taxon>
        <taxon>Paracoccaceae</taxon>
        <taxon>Parasedimentitalea</taxon>
    </lineage>
</organism>
<dbReference type="PANTHER" id="PTHR42870">
    <property type="entry name" value="ACETYL-COA C-ACETYLTRANSFERASE"/>
    <property type="match status" value="1"/>
</dbReference>
<dbReference type="Proteomes" id="UP000283063">
    <property type="component" value="Plasmid pW43B"/>
</dbReference>
<geneLocation type="plasmid" evidence="3 4">
    <name>pW43B</name>
</geneLocation>